<feature type="domain" description="Methyltransferase small" evidence="6">
    <location>
        <begin position="113"/>
        <end position="200"/>
    </location>
</feature>
<proteinExistence type="inferred from homology"/>
<organism evidence="9 10">
    <name type="scientific">Allorhizobium taibaishanense</name>
    <dbReference type="NCBI Taxonomy" id="887144"/>
    <lineage>
        <taxon>Bacteria</taxon>
        <taxon>Pseudomonadati</taxon>
        <taxon>Pseudomonadota</taxon>
        <taxon>Alphaproteobacteria</taxon>
        <taxon>Hyphomicrobiales</taxon>
        <taxon>Rhizobiaceae</taxon>
        <taxon>Rhizobium/Agrobacterium group</taxon>
        <taxon>Allorhizobium</taxon>
    </lineage>
</organism>
<dbReference type="EMBL" id="MKIN01000023">
    <property type="protein sequence ID" value="OLP48411.1"/>
    <property type="molecule type" value="Genomic_DNA"/>
</dbReference>
<dbReference type="AlphaFoldDB" id="A0A1Q9A1I7"/>
<evidence type="ECO:0000313" key="11">
    <source>
        <dbReference type="Proteomes" id="UP000544107"/>
    </source>
</evidence>
<dbReference type="STRING" id="887144.BJF91_00090"/>
<accession>A0A1Q9A1I7</accession>
<dbReference type="PANTHER" id="PTHR18895:SF74">
    <property type="entry name" value="MTRF1L RELEASE FACTOR GLUTAMINE METHYLTRANSFERASE"/>
    <property type="match status" value="1"/>
</dbReference>
<protein>
    <recommendedName>
        <fullName evidence="5">Release factor glutamine methyltransferase</fullName>
        <shortName evidence="5">RF MTase</shortName>
        <ecNumber evidence="5">2.1.1.297</ecNumber>
    </recommendedName>
    <alternativeName>
        <fullName evidence="5">N5-glutamine methyltransferase PrmC</fullName>
    </alternativeName>
    <alternativeName>
        <fullName evidence="5">Protein-(glutamine-N5) MTase PrmC</fullName>
    </alternativeName>
    <alternativeName>
        <fullName evidence="5">Protein-glutamine N-methyltransferase PrmC</fullName>
    </alternativeName>
</protein>
<dbReference type="PANTHER" id="PTHR18895">
    <property type="entry name" value="HEMK METHYLTRANSFERASE"/>
    <property type="match status" value="1"/>
</dbReference>
<feature type="binding site" evidence="5">
    <location>
        <position position="152"/>
    </location>
    <ligand>
        <name>S-adenosyl-L-methionine</name>
        <dbReference type="ChEBI" id="CHEBI:59789"/>
    </ligand>
</feature>
<dbReference type="InterPro" id="IPR050320">
    <property type="entry name" value="N5-glutamine_MTase"/>
</dbReference>
<dbReference type="Proteomes" id="UP000185598">
    <property type="component" value="Unassembled WGS sequence"/>
</dbReference>
<dbReference type="InterPro" id="IPR002052">
    <property type="entry name" value="DNA_methylase_N6_adenine_CS"/>
</dbReference>
<dbReference type="GO" id="GO:0032259">
    <property type="term" value="P:methylation"/>
    <property type="evidence" value="ECO:0007669"/>
    <property type="project" value="UniProtKB-KW"/>
</dbReference>
<keyword evidence="3 5" id="KW-0949">S-adenosyl-L-methionine</keyword>
<feature type="binding site" evidence="5">
    <location>
        <begin position="195"/>
        <end position="198"/>
    </location>
    <ligand>
        <name>substrate</name>
    </ligand>
</feature>
<evidence type="ECO:0000313" key="10">
    <source>
        <dbReference type="Proteomes" id="UP000185598"/>
    </source>
</evidence>
<dbReference type="InterPro" id="IPR040758">
    <property type="entry name" value="PrmC_N"/>
</dbReference>
<keyword evidence="10" id="KW-1185">Reference proteome</keyword>
<evidence type="ECO:0000259" key="7">
    <source>
        <dbReference type="Pfam" id="PF17827"/>
    </source>
</evidence>
<dbReference type="Pfam" id="PF05175">
    <property type="entry name" value="MTS"/>
    <property type="match status" value="1"/>
</dbReference>
<dbReference type="InterPro" id="IPR019874">
    <property type="entry name" value="RF_methyltr_PrmC"/>
</dbReference>
<dbReference type="Pfam" id="PF17827">
    <property type="entry name" value="PrmC_N"/>
    <property type="match status" value="1"/>
</dbReference>
<keyword evidence="1 5" id="KW-0489">Methyltransferase</keyword>
<dbReference type="Gene3D" id="1.10.8.10">
    <property type="entry name" value="DNA helicase RuvA subunit, C-terminal domain"/>
    <property type="match status" value="1"/>
</dbReference>
<dbReference type="GO" id="GO:0003676">
    <property type="term" value="F:nucleic acid binding"/>
    <property type="evidence" value="ECO:0007669"/>
    <property type="project" value="InterPro"/>
</dbReference>
<feature type="binding site" evidence="5">
    <location>
        <position position="181"/>
    </location>
    <ligand>
        <name>S-adenosyl-L-methionine</name>
        <dbReference type="ChEBI" id="CHEBI:59789"/>
    </ligand>
</feature>
<dbReference type="OrthoDB" id="9800643at2"/>
<feature type="binding site" evidence="5">
    <location>
        <position position="195"/>
    </location>
    <ligand>
        <name>S-adenosyl-L-methionine</name>
        <dbReference type="ChEBI" id="CHEBI:59789"/>
    </ligand>
</feature>
<evidence type="ECO:0000313" key="9">
    <source>
        <dbReference type="EMBL" id="OLP48411.1"/>
    </source>
</evidence>
<dbReference type="InterPro" id="IPR029063">
    <property type="entry name" value="SAM-dependent_MTases_sf"/>
</dbReference>
<dbReference type="NCBIfam" id="TIGR00536">
    <property type="entry name" value="hemK_fam"/>
    <property type="match status" value="1"/>
</dbReference>
<comment type="caution">
    <text evidence="9">The sequence shown here is derived from an EMBL/GenBank/DDBJ whole genome shotgun (WGS) entry which is preliminary data.</text>
</comment>
<dbReference type="EMBL" id="JACIED010000004">
    <property type="protein sequence ID" value="MBB4009333.1"/>
    <property type="molecule type" value="Genomic_DNA"/>
</dbReference>
<comment type="similarity">
    <text evidence="5">Belongs to the protein N5-glutamine methyltransferase family. PrmC subfamily.</text>
</comment>
<name>A0A1Q9A1I7_9HYPH</name>
<sequence>MSASAVTLSQALATARSRFATAAIADPAGDARILIAGLLGLSATQLIAGSDRMLSAEELGRIEAAVERRLAFEPVHRILGKRAFFGLDLALSPATLEPRPDTEVLVERALPYLAEIISKKGNARLLDLGTGTGAIALALLQECPAATALATDISADALAVARGNAEANGLADRFQTLESNWFERLSTRFDMILSNPPYIVRSVIEDLAPDVKHFDPMAALDGGIDGLDAYRAIASGAEAFLEEEGIVGVEIGYDQARSVTELFVDQGFLLLEDAKDYGGNDRVLLFVKSLSTR</sequence>
<dbReference type="SUPFAM" id="SSF53335">
    <property type="entry name" value="S-adenosyl-L-methionine-dependent methyltransferases"/>
    <property type="match status" value="1"/>
</dbReference>
<dbReference type="GO" id="GO:0102559">
    <property type="term" value="F:peptide chain release factor N(5)-glutamine methyltransferase activity"/>
    <property type="evidence" value="ECO:0007669"/>
    <property type="project" value="UniProtKB-EC"/>
</dbReference>
<evidence type="ECO:0000313" key="8">
    <source>
        <dbReference type="EMBL" id="MBB4009333.1"/>
    </source>
</evidence>
<keyword evidence="2 5" id="KW-0808">Transferase</keyword>
<evidence type="ECO:0000256" key="2">
    <source>
        <dbReference type="ARBA" id="ARBA00022679"/>
    </source>
</evidence>
<dbReference type="HAMAP" id="MF_02126">
    <property type="entry name" value="RF_methyltr_PrmC"/>
    <property type="match status" value="1"/>
</dbReference>
<evidence type="ECO:0000256" key="5">
    <source>
        <dbReference type="HAMAP-Rule" id="MF_02126"/>
    </source>
</evidence>
<dbReference type="Gene3D" id="3.40.50.150">
    <property type="entry name" value="Vaccinia Virus protein VP39"/>
    <property type="match status" value="1"/>
</dbReference>
<evidence type="ECO:0000256" key="4">
    <source>
        <dbReference type="ARBA" id="ARBA00048391"/>
    </source>
</evidence>
<reference evidence="9 10" key="1">
    <citation type="submission" date="2016-09" db="EMBL/GenBank/DDBJ databases">
        <title>Rhizobium oryziradicis sp. nov., isolated from the root of rice.</title>
        <authorList>
            <person name="Zhao J."/>
            <person name="Zhang X."/>
        </authorList>
    </citation>
    <scope>NUCLEOTIDE SEQUENCE [LARGE SCALE GENOMIC DNA]</scope>
    <source>
        <strain evidence="9 10">14971</strain>
    </source>
</reference>
<dbReference type="Proteomes" id="UP000544107">
    <property type="component" value="Unassembled WGS sequence"/>
</dbReference>
<dbReference type="PROSITE" id="PS00092">
    <property type="entry name" value="N6_MTASE"/>
    <property type="match status" value="1"/>
</dbReference>
<evidence type="ECO:0000259" key="6">
    <source>
        <dbReference type="Pfam" id="PF05175"/>
    </source>
</evidence>
<dbReference type="NCBIfam" id="TIGR03534">
    <property type="entry name" value="RF_mod_PrmC"/>
    <property type="match status" value="1"/>
</dbReference>
<dbReference type="RefSeq" id="WP_075615728.1">
    <property type="nucleotide sequence ID" value="NZ_JACIED010000004.1"/>
</dbReference>
<feature type="domain" description="Release factor glutamine methyltransferase N-terminal" evidence="7">
    <location>
        <begin position="10"/>
        <end position="80"/>
    </location>
</feature>
<evidence type="ECO:0000256" key="1">
    <source>
        <dbReference type="ARBA" id="ARBA00022603"/>
    </source>
</evidence>
<evidence type="ECO:0000256" key="3">
    <source>
        <dbReference type="ARBA" id="ARBA00022691"/>
    </source>
</evidence>
<reference evidence="8 11" key="2">
    <citation type="submission" date="2020-08" db="EMBL/GenBank/DDBJ databases">
        <title>Genomic Encyclopedia of Type Strains, Phase IV (KMG-IV): sequencing the most valuable type-strain genomes for metagenomic binning, comparative biology and taxonomic classification.</title>
        <authorList>
            <person name="Goeker M."/>
        </authorList>
    </citation>
    <scope>NUCLEOTIDE SEQUENCE [LARGE SCALE GENOMIC DNA]</scope>
    <source>
        <strain evidence="8 11">DSM 100021</strain>
    </source>
</reference>
<dbReference type="EC" id="2.1.1.297" evidence="5"/>
<comment type="function">
    <text evidence="5">Methylates the class 1 translation termination release factors RF1/PrfA and RF2/PrfB on the glutamine residue of the universally conserved GGQ motif.</text>
</comment>
<gene>
    <name evidence="5" type="primary">prmC</name>
    <name evidence="9" type="ORF">BJF91_00090</name>
    <name evidence="8" type="ORF">GGQ71_003615</name>
</gene>
<comment type="catalytic activity">
    <reaction evidence="4 5">
        <text>L-glutaminyl-[peptide chain release factor] + S-adenosyl-L-methionine = N(5)-methyl-L-glutaminyl-[peptide chain release factor] + S-adenosyl-L-homocysteine + H(+)</text>
        <dbReference type="Rhea" id="RHEA:42896"/>
        <dbReference type="Rhea" id="RHEA-COMP:10271"/>
        <dbReference type="Rhea" id="RHEA-COMP:10272"/>
        <dbReference type="ChEBI" id="CHEBI:15378"/>
        <dbReference type="ChEBI" id="CHEBI:30011"/>
        <dbReference type="ChEBI" id="CHEBI:57856"/>
        <dbReference type="ChEBI" id="CHEBI:59789"/>
        <dbReference type="ChEBI" id="CHEBI:61891"/>
        <dbReference type="EC" id="2.1.1.297"/>
    </reaction>
</comment>
<dbReference type="InterPro" id="IPR007848">
    <property type="entry name" value="Small_mtfrase_dom"/>
</dbReference>
<dbReference type="CDD" id="cd02440">
    <property type="entry name" value="AdoMet_MTases"/>
    <property type="match status" value="1"/>
</dbReference>
<feature type="binding site" evidence="5">
    <location>
        <begin position="129"/>
        <end position="133"/>
    </location>
    <ligand>
        <name>S-adenosyl-L-methionine</name>
        <dbReference type="ChEBI" id="CHEBI:59789"/>
    </ligand>
</feature>
<dbReference type="InterPro" id="IPR004556">
    <property type="entry name" value="HemK-like"/>
</dbReference>